<dbReference type="GO" id="GO:0046872">
    <property type="term" value="F:metal ion binding"/>
    <property type="evidence" value="ECO:0007669"/>
    <property type="project" value="UniProtKB-UniRule"/>
</dbReference>
<evidence type="ECO:0000256" key="3">
    <source>
        <dbReference type="ARBA" id="ARBA00005893"/>
    </source>
</evidence>
<gene>
    <name evidence="14" type="ORF">HWA77_24620</name>
</gene>
<evidence type="ECO:0000256" key="10">
    <source>
        <dbReference type="ARBA" id="ARBA00022985"/>
    </source>
</evidence>
<comment type="cofactor">
    <cofactor evidence="2 12 13">
        <name>Mg(2+)</name>
        <dbReference type="ChEBI" id="CHEBI:18420"/>
    </cofactor>
</comment>
<reference evidence="14 15" key="1">
    <citation type="submission" date="2020-06" db="EMBL/GenBank/DDBJ databases">
        <title>Photobacterium damselae subsp. damselae comparative genomics.</title>
        <authorList>
            <person name="Osorio C.R."/>
        </authorList>
    </citation>
    <scope>NUCLEOTIDE SEQUENCE [LARGE SCALE GENOMIC DNA]</scope>
    <source>
        <strain evidence="14 15">TW250/03</strain>
    </source>
</reference>
<keyword evidence="9 12" id="KW-0460">Magnesium</keyword>
<organism evidence="14 15">
    <name type="scientific">Photobacterium damselae subsp. damselae</name>
    <name type="common">Listonella damsela</name>
    <dbReference type="NCBI Taxonomy" id="85581"/>
    <lineage>
        <taxon>Bacteria</taxon>
        <taxon>Pseudomonadati</taxon>
        <taxon>Pseudomonadota</taxon>
        <taxon>Gammaproteobacteria</taxon>
        <taxon>Vibrionales</taxon>
        <taxon>Vibrionaceae</taxon>
        <taxon>Photobacterium</taxon>
    </lineage>
</organism>
<feature type="binding site" evidence="13">
    <location>
        <position position="7"/>
    </location>
    <ligand>
        <name>substrate</name>
    </ligand>
</feature>
<comment type="subunit">
    <text evidence="4 12">Homotetramer.</text>
</comment>
<dbReference type="EC" id="3.1.3.45" evidence="5 12"/>
<evidence type="ECO:0000256" key="1">
    <source>
        <dbReference type="ARBA" id="ARBA00000898"/>
    </source>
</evidence>
<dbReference type="AlphaFoldDB" id="A0A850QXM3"/>
<dbReference type="SFLD" id="SFLDG01136">
    <property type="entry name" value="C1.6:_Phosphoserine_Phosphatas"/>
    <property type="match status" value="1"/>
</dbReference>
<name>A0A850QXM3_PHODD</name>
<dbReference type="NCBIfam" id="TIGR01670">
    <property type="entry name" value="KdsC-phosphatas"/>
    <property type="match status" value="1"/>
</dbReference>
<comment type="caution">
    <text evidence="14">The sequence shown here is derived from an EMBL/GenBank/DDBJ whole genome shotgun (WGS) entry which is preliminary data.</text>
</comment>
<dbReference type="PANTHER" id="PTHR21485:SF6">
    <property type="entry name" value="N-ACYLNEURAMINATE CYTIDYLYLTRANSFERASE-RELATED"/>
    <property type="match status" value="1"/>
</dbReference>
<dbReference type="InterPro" id="IPR036412">
    <property type="entry name" value="HAD-like_sf"/>
</dbReference>
<dbReference type="Pfam" id="PF08282">
    <property type="entry name" value="Hydrolase_3"/>
    <property type="match status" value="1"/>
</dbReference>
<evidence type="ECO:0000256" key="11">
    <source>
        <dbReference type="ARBA" id="ARBA00031051"/>
    </source>
</evidence>
<keyword evidence="10 12" id="KW-0448">Lipopolysaccharide biosynthesis</keyword>
<dbReference type="EMBL" id="JABXOR010001596">
    <property type="protein sequence ID" value="NVP03392.1"/>
    <property type="molecule type" value="Genomic_DNA"/>
</dbReference>
<comment type="function">
    <text evidence="12">Catalyzes the hydrolysis of 3-deoxy-D-manno-octulosonate 8-phosphate (KDO 8-P) to 3-deoxy-D-manno-octulosonate (KDO) and inorganic phosphate.</text>
</comment>
<sequence>MVLLDVDGVMTDGTIFMSGEGEIIKAFNVKDGLAIELLRAHGFITGVISGKASPALTKRCEQLGFDIIITGCKNKLPKLIELGKLYGISSMQMAFCGDDILDIPVFQHVRLSVAPSDAHQLALDSADWVMDTKGGRGMVRDFVDLLIMNNKKLELKQVYEPLLFKIQQNEVKRIEQ</sequence>
<protein>
    <recommendedName>
        <fullName evidence="6 12">3-deoxy-D-manno-octulosonate 8-phosphate phosphatase KdsC</fullName>
        <ecNumber evidence="5 12">3.1.3.45</ecNumber>
    </recommendedName>
    <alternativeName>
        <fullName evidence="11 12">KDO 8-P phosphatase</fullName>
    </alternativeName>
</protein>
<dbReference type="GO" id="GO:0019143">
    <property type="term" value="F:3-deoxy-manno-octulosonate-8-phosphatase activity"/>
    <property type="evidence" value="ECO:0007669"/>
    <property type="project" value="UniProtKB-UniRule"/>
</dbReference>
<comment type="catalytic activity">
    <reaction evidence="1 12">
        <text>3-deoxy-alpha-D-manno-2-octulosonate-8-phosphate + H2O = 3-deoxy-alpha-D-manno-oct-2-ulosonate + phosphate</text>
        <dbReference type="Rhea" id="RHEA:11500"/>
        <dbReference type="ChEBI" id="CHEBI:15377"/>
        <dbReference type="ChEBI" id="CHEBI:43474"/>
        <dbReference type="ChEBI" id="CHEBI:85985"/>
        <dbReference type="ChEBI" id="CHEBI:85986"/>
        <dbReference type="EC" id="3.1.3.45"/>
    </reaction>
</comment>
<dbReference type="InterPro" id="IPR010023">
    <property type="entry name" value="KdsC_fam"/>
</dbReference>
<comment type="similarity">
    <text evidence="3 12">Belongs to the KdsC family.</text>
</comment>
<keyword evidence="7 12" id="KW-0479">Metal-binding</keyword>
<dbReference type="SUPFAM" id="SSF56784">
    <property type="entry name" value="HAD-like"/>
    <property type="match status" value="1"/>
</dbReference>
<evidence type="ECO:0000256" key="13">
    <source>
        <dbReference type="PIRSR" id="PIRSR006118-2"/>
    </source>
</evidence>
<dbReference type="SFLD" id="SFLDG01138">
    <property type="entry name" value="C1.6.2:_Deoxy-d-mannose-octulo"/>
    <property type="match status" value="1"/>
</dbReference>
<evidence type="ECO:0000256" key="7">
    <source>
        <dbReference type="ARBA" id="ARBA00022723"/>
    </source>
</evidence>
<evidence type="ECO:0000313" key="15">
    <source>
        <dbReference type="Proteomes" id="UP000533429"/>
    </source>
</evidence>
<dbReference type="SFLD" id="SFLDS00003">
    <property type="entry name" value="Haloacid_Dehalogenase"/>
    <property type="match status" value="1"/>
</dbReference>
<dbReference type="InterPro" id="IPR023214">
    <property type="entry name" value="HAD_sf"/>
</dbReference>
<evidence type="ECO:0000256" key="4">
    <source>
        <dbReference type="ARBA" id="ARBA00011881"/>
    </source>
</evidence>
<evidence type="ECO:0000256" key="2">
    <source>
        <dbReference type="ARBA" id="ARBA00001946"/>
    </source>
</evidence>
<dbReference type="InterPro" id="IPR050793">
    <property type="entry name" value="CMP-NeuNAc_synthase"/>
</dbReference>
<dbReference type="PIRSF" id="PIRSF006118">
    <property type="entry name" value="KDO8-P_Ptase"/>
    <property type="match status" value="1"/>
</dbReference>
<evidence type="ECO:0000256" key="12">
    <source>
        <dbReference type="PIRNR" id="PIRNR006118"/>
    </source>
</evidence>
<evidence type="ECO:0000313" key="14">
    <source>
        <dbReference type="EMBL" id="NVP03392.1"/>
    </source>
</evidence>
<dbReference type="Proteomes" id="UP000533429">
    <property type="component" value="Unassembled WGS sequence"/>
</dbReference>
<feature type="binding site" evidence="13">
    <location>
        <position position="5"/>
    </location>
    <ligand>
        <name>Mg(2+)</name>
        <dbReference type="ChEBI" id="CHEBI:18420"/>
    </ligand>
</feature>
<evidence type="ECO:0000256" key="8">
    <source>
        <dbReference type="ARBA" id="ARBA00022801"/>
    </source>
</evidence>
<keyword evidence="8 12" id="KW-0378">Hydrolase</keyword>
<evidence type="ECO:0000256" key="9">
    <source>
        <dbReference type="ARBA" id="ARBA00022842"/>
    </source>
</evidence>
<feature type="binding site" evidence="13">
    <location>
        <position position="98"/>
    </location>
    <ligand>
        <name>Mg(2+)</name>
        <dbReference type="ChEBI" id="CHEBI:18420"/>
    </ligand>
</feature>
<dbReference type="GO" id="GO:0009103">
    <property type="term" value="P:lipopolysaccharide biosynthetic process"/>
    <property type="evidence" value="ECO:0007669"/>
    <property type="project" value="UniProtKB-UniRule"/>
</dbReference>
<dbReference type="Gene3D" id="3.40.50.1000">
    <property type="entry name" value="HAD superfamily/HAD-like"/>
    <property type="match status" value="1"/>
</dbReference>
<evidence type="ECO:0000256" key="5">
    <source>
        <dbReference type="ARBA" id="ARBA00013066"/>
    </source>
</evidence>
<dbReference type="GO" id="GO:0008781">
    <property type="term" value="F:N-acylneuraminate cytidylyltransferase activity"/>
    <property type="evidence" value="ECO:0007669"/>
    <property type="project" value="TreeGrafter"/>
</dbReference>
<evidence type="ECO:0000256" key="6">
    <source>
        <dbReference type="ARBA" id="ARBA00020092"/>
    </source>
</evidence>
<accession>A0A850QXM3</accession>
<dbReference type="PANTHER" id="PTHR21485">
    <property type="entry name" value="HAD SUPERFAMILY MEMBERS CMAS AND KDSC"/>
    <property type="match status" value="1"/>
</dbReference>
<proteinExistence type="inferred from homology"/>